<dbReference type="InterPro" id="IPR013766">
    <property type="entry name" value="Thioredoxin_domain"/>
</dbReference>
<dbReference type="eggNOG" id="COG3118">
    <property type="taxonomic scope" value="Bacteria"/>
</dbReference>
<keyword evidence="4" id="KW-0249">Electron transport</keyword>
<dbReference type="GO" id="GO:0045454">
    <property type="term" value="P:cell redox homeostasis"/>
    <property type="evidence" value="ECO:0007669"/>
    <property type="project" value="TreeGrafter"/>
</dbReference>
<dbReference type="PROSITE" id="PS00194">
    <property type="entry name" value="THIOREDOXIN_1"/>
    <property type="match status" value="1"/>
</dbReference>
<dbReference type="InterPro" id="IPR017937">
    <property type="entry name" value="Thioredoxin_CS"/>
</dbReference>
<dbReference type="SUPFAM" id="SSF52833">
    <property type="entry name" value="Thioredoxin-like"/>
    <property type="match status" value="1"/>
</dbReference>
<evidence type="ECO:0000313" key="13">
    <source>
        <dbReference type="Proteomes" id="UP000001551"/>
    </source>
</evidence>
<dbReference type="InterPro" id="IPR036249">
    <property type="entry name" value="Thioredoxin-like_sf"/>
</dbReference>
<dbReference type="EMBL" id="CP002400">
    <property type="protein sequence ID" value="ADU25713.1"/>
    <property type="molecule type" value="Genomic_DNA"/>
</dbReference>
<feature type="site" description="Contributes to redox potential value" evidence="9">
    <location>
        <position position="32"/>
    </location>
</feature>
<evidence type="ECO:0000256" key="9">
    <source>
        <dbReference type="PIRSR" id="PIRSR000077-1"/>
    </source>
</evidence>
<reference evidence="12 13" key="1">
    <citation type="submission" date="2010-12" db="EMBL/GenBank/DDBJ databases">
        <title>Complete sequence of Ethanoligenens harbinense YUAN-3.</title>
        <authorList>
            <person name="Lucas S."/>
            <person name="Copeland A."/>
            <person name="Lapidus A."/>
            <person name="Cheng J.-F."/>
            <person name="Bruce D."/>
            <person name="Goodwin L."/>
            <person name="Pitluck S."/>
            <person name="Chertkov O."/>
            <person name="Misra M."/>
            <person name="Detter J.C."/>
            <person name="Han C."/>
            <person name="Tapia R."/>
            <person name="Land M."/>
            <person name="Hauser L."/>
            <person name="Jeffries C."/>
            <person name="Kyrpides N."/>
            <person name="Ivanova N."/>
            <person name="Mikhailova N."/>
            <person name="Wang A."/>
            <person name="Mouttaki H."/>
            <person name="He Z."/>
            <person name="Zhou J."/>
            <person name="Hemme C.L."/>
            <person name="Woyke T."/>
        </authorList>
    </citation>
    <scope>NUCLEOTIDE SEQUENCE [LARGE SCALE GENOMIC DNA]</scope>
    <source>
        <strain evidence="13">DSM 18485 / JCM 12961 / CGMCC 1.5033 / YUAN-3</strain>
    </source>
</reference>
<dbReference type="PROSITE" id="PS51352">
    <property type="entry name" value="THIOREDOXIN_2"/>
    <property type="match status" value="1"/>
</dbReference>
<dbReference type="RefSeq" id="WP_013484094.1">
    <property type="nucleotide sequence ID" value="NC_014828.1"/>
</dbReference>
<organism evidence="12 13">
    <name type="scientific">Ethanoligenens harbinense (strain DSM 18485 / JCM 12961 / CGMCC 1.5033 / YUAN-3)</name>
    <dbReference type="NCBI Taxonomy" id="663278"/>
    <lineage>
        <taxon>Bacteria</taxon>
        <taxon>Bacillati</taxon>
        <taxon>Bacillota</taxon>
        <taxon>Clostridia</taxon>
        <taxon>Eubacteriales</taxon>
        <taxon>Oscillospiraceae</taxon>
        <taxon>Ethanoligenens</taxon>
    </lineage>
</organism>
<dbReference type="AlphaFoldDB" id="E6U634"/>
<feature type="domain" description="Thioredoxin" evidence="11">
    <location>
        <begin position="1"/>
        <end position="107"/>
    </location>
</feature>
<comment type="similarity">
    <text evidence="1 8">Belongs to the thioredoxin family.</text>
</comment>
<keyword evidence="6 10" id="KW-0676">Redox-active center</keyword>
<evidence type="ECO:0000256" key="7">
    <source>
        <dbReference type="NCBIfam" id="TIGR01068"/>
    </source>
</evidence>
<feature type="active site" description="Nucleophile" evidence="9">
    <location>
        <position position="31"/>
    </location>
</feature>
<feature type="active site" description="Nucleophile" evidence="9">
    <location>
        <position position="34"/>
    </location>
</feature>
<evidence type="ECO:0000256" key="8">
    <source>
        <dbReference type="PIRNR" id="PIRNR000077"/>
    </source>
</evidence>
<evidence type="ECO:0000259" key="11">
    <source>
        <dbReference type="PROSITE" id="PS51352"/>
    </source>
</evidence>
<accession>E6U634</accession>
<dbReference type="Proteomes" id="UP000001551">
    <property type="component" value="Chromosome"/>
</dbReference>
<dbReference type="HOGENOM" id="CLU_090389_10_3_9"/>
<dbReference type="PANTHER" id="PTHR45663:SF11">
    <property type="entry name" value="GEO12009P1"/>
    <property type="match status" value="1"/>
</dbReference>
<dbReference type="Pfam" id="PF00085">
    <property type="entry name" value="Thioredoxin"/>
    <property type="match status" value="1"/>
</dbReference>
<dbReference type="NCBIfam" id="TIGR01068">
    <property type="entry name" value="thioredoxin"/>
    <property type="match status" value="1"/>
</dbReference>
<evidence type="ECO:0000256" key="5">
    <source>
        <dbReference type="ARBA" id="ARBA00023157"/>
    </source>
</evidence>
<feature type="disulfide bond" description="Redox-active" evidence="10">
    <location>
        <begin position="31"/>
        <end position="34"/>
    </location>
</feature>
<dbReference type="GO" id="GO:0015035">
    <property type="term" value="F:protein-disulfide reductase activity"/>
    <property type="evidence" value="ECO:0007669"/>
    <property type="project" value="UniProtKB-UniRule"/>
</dbReference>
<dbReference type="PANTHER" id="PTHR45663">
    <property type="entry name" value="GEO12009P1"/>
    <property type="match status" value="1"/>
</dbReference>
<dbReference type="InterPro" id="IPR005746">
    <property type="entry name" value="Thioredoxin"/>
</dbReference>
<gene>
    <name evidence="12" type="ordered locus">Ethha_0126</name>
</gene>
<dbReference type="GO" id="GO:0005829">
    <property type="term" value="C:cytosol"/>
    <property type="evidence" value="ECO:0007669"/>
    <property type="project" value="TreeGrafter"/>
</dbReference>
<proteinExistence type="inferred from homology"/>
<sequence length="107" mass="11619">MSAISLNRSNFEDVVLNTDKPVLIDFWASWCGPCRMQSPVIEELAEKLEGAAVVAKLNVDENPELAAQFSVMSIPTLVFVKDGRIVGRRTGVTSGAELLSILRTVSV</sequence>
<evidence type="ECO:0000256" key="2">
    <source>
        <dbReference type="ARBA" id="ARBA00020570"/>
    </source>
</evidence>
<evidence type="ECO:0000256" key="1">
    <source>
        <dbReference type="ARBA" id="ARBA00008987"/>
    </source>
</evidence>
<evidence type="ECO:0000256" key="10">
    <source>
        <dbReference type="PIRSR" id="PIRSR000077-4"/>
    </source>
</evidence>
<evidence type="ECO:0000256" key="3">
    <source>
        <dbReference type="ARBA" id="ARBA00022448"/>
    </source>
</evidence>
<dbReference type="STRING" id="663278.Ethha_0126"/>
<feature type="site" description="Deprotonates C-terminal active site Cys" evidence="9">
    <location>
        <position position="25"/>
    </location>
</feature>
<evidence type="ECO:0000256" key="6">
    <source>
        <dbReference type="ARBA" id="ARBA00023284"/>
    </source>
</evidence>
<evidence type="ECO:0000313" key="12">
    <source>
        <dbReference type="EMBL" id="ADU25713.1"/>
    </source>
</evidence>
<evidence type="ECO:0000256" key="4">
    <source>
        <dbReference type="ARBA" id="ARBA00022982"/>
    </source>
</evidence>
<keyword evidence="5 10" id="KW-1015">Disulfide bond</keyword>
<dbReference type="FunFam" id="3.40.30.10:FF:000001">
    <property type="entry name" value="Thioredoxin"/>
    <property type="match status" value="1"/>
</dbReference>
<dbReference type="KEGG" id="eha:Ethha_0126"/>
<dbReference type="PIRSF" id="PIRSF000077">
    <property type="entry name" value="Thioredoxin"/>
    <property type="match status" value="1"/>
</dbReference>
<feature type="site" description="Contributes to redox potential value" evidence="9">
    <location>
        <position position="33"/>
    </location>
</feature>
<name>E6U634_ETHHY</name>
<keyword evidence="3" id="KW-0813">Transport</keyword>
<dbReference type="CDD" id="cd02947">
    <property type="entry name" value="TRX_family"/>
    <property type="match status" value="1"/>
</dbReference>
<dbReference type="PRINTS" id="PR00421">
    <property type="entry name" value="THIOREDOXIN"/>
</dbReference>
<keyword evidence="13" id="KW-1185">Reference proteome</keyword>
<protein>
    <recommendedName>
        <fullName evidence="2 7">Thioredoxin</fullName>
    </recommendedName>
</protein>
<dbReference type="Gene3D" id="3.40.30.10">
    <property type="entry name" value="Glutaredoxin"/>
    <property type="match status" value="1"/>
</dbReference>